<dbReference type="OrthoDB" id="942283at2759"/>
<keyword evidence="4" id="KW-1185">Reference proteome</keyword>
<organism evidence="2 3">
    <name type="scientific">Ensete ventricosum</name>
    <name type="common">Abyssinian banana</name>
    <name type="synonym">Musa ensete</name>
    <dbReference type="NCBI Taxonomy" id="4639"/>
    <lineage>
        <taxon>Eukaryota</taxon>
        <taxon>Viridiplantae</taxon>
        <taxon>Streptophyta</taxon>
        <taxon>Embryophyta</taxon>
        <taxon>Tracheophyta</taxon>
        <taxon>Spermatophyta</taxon>
        <taxon>Magnoliopsida</taxon>
        <taxon>Liliopsida</taxon>
        <taxon>Zingiberales</taxon>
        <taxon>Musaceae</taxon>
        <taxon>Ensete</taxon>
    </lineage>
</organism>
<name>A0A426YY79_ENSVE</name>
<dbReference type="PANTHER" id="PTHR38925">
    <property type="entry name" value="PROTEIN, PUTATIVE-RELATED"/>
    <property type="match status" value="1"/>
</dbReference>
<sequence length="116" mass="12753">MGVHLLVIGKLKLLAGGHSSCQILASLLCPFALKLPFVAARLPNSCADLAVSLRLFAFRLGRVFVVDATASAMHRRHGRWERALRLLHDRAAGDRQRLRLLAPSDEMLTAISMLTL</sequence>
<dbReference type="AlphaFoldDB" id="A0A426YY79"/>
<proteinExistence type="predicted"/>
<dbReference type="EMBL" id="JAQQAF010000001">
    <property type="protein sequence ID" value="KAJ8513244.1"/>
    <property type="molecule type" value="Genomic_DNA"/>
</dbReference>
<comment type="caution">
    <text evidence="2">The sequence shown here is derived from an EMBL/GenBank/DDBJ whole genome shotgun (WGS) entry which is preliminary data.</text>
</comment>
<reference evidence="1 4" key="3">
    <citation type="submission" date="2022-12" db="EMBL/GenBank/DDBJ databases">
        <title>Chromosome-scale assembly of the Ensete ventricosum genome.</title>
        <authorList>
            <person name="Dussert Y."/>
            <person name="Stocks J."/>
            <person name="Wendawek A."/>
            <person name="Woldeyes F."/>
            <person name="Nichols R.A."/>
            <person name="Borrell J.S."/>
        </authorList>
    </citation>
    <scope>NUCLEOTIDE SEQUENCE [LARGE SCALE GENOMIC DNA]</scope>
    <source>
        <strain evidence="4">cv. Maze</strain>
        <strain evidence="1">MazeRef_0001</strain>
        <tissue evidence="1">Seeds</tissue>
    </source>
</reference>
<protein>
    <submittedName>
        <fullName evidence="2">Uncharacterized protein</fullName>
    </submittedName>
</protein>
<dbReference type="EMBL" id="AMZH03009516">
    <property type="protein sequence ID" value="RRT56689.1"/>
    <property type="molecule type" value="Genomic_DNA"/>
</dbReference>
<gene>
    <name evidence="2" type="ORF">B296_00027196</name>
    <name evidence="1" type="ORF">OPV22_003678</name>
</gene>
<evidence type="ECO:0000313" key="3">
    <source>
        <dbReference type="Proteomes" id="UP000287651"/>
    </source>
</evidence>
<reference evidence="2" key="2">
    <citation type="submission" date="2018-09" db="EMBL/GenBank/DDBJ databases">
        <authorList>
            <person name="Harrison J."/>
            <person name="Moore K.A."/>
            <person name="Paszkiewicz K."/>
            <person name="Jones T."/>
            <person name="Grant M."/>
            <person name="Ambacheew D."/>
            <person name="Muzemil S."/>
            <person name="Studholme D."/>
        </authorList>
    </citation>
    <scope>NUCLEOTIDE SEQUENCE</scope>
</reference>
<accession>A0A426YY79</accession>
<dbReference type="Proteomes" id="UP000287651">
    <property type="component" value="Unassembled WGS sequence"/>
</dbReference>
<evidence type="ECO:0000313" key="2">
    <source>
        <dbReference type="EMBL" id="RRT56689.1"/>
    </source>
</evidence>
<dbReference type="Proteomes" id="UP001222027">
    <property type="component" value="Unassembled WGS sequence"/>
</dbReference>
<dbReference type="PANTHER" id="PTHR38925:SF1">
    <property type="entry name" value="PROTEIN, PUTATIVE-RELATED"/>
    <property type="match status" value="1"/>
</dbReference>
<reference evidence="2 3" key="1">
    <citation type="journal article" date="2014" name="Agronomy (Basel)">
        <title>A Draft Genome Sequence for Ensete ventricosum, the Drought-Tolerant Tree Against Hunger.</title>
        <authorList>
            <person name="Harrison J."/>
            <person name="Moore K.A."/>
            <person name="Paszkiewicz K."/>
            <person name="Jones T."/>
            <person name="Grant M."/>
            <person name="Ambacheew D."/>
            <person name="Muzemil S."/>
            <person name="Studholme D.J."/>
        </authorList>
    </citation>
    <scope>NUCLEOTIDE SEQUENCE [LARGE SCALE GENOMIC DNA]</scope>
</reference>
<evidence type="ECO:0000313" key="1">
    <source>
        <dbReference type="EMBL" id="KAJ8513244.1"/>
    </source>
</evidence>
<evidence type="ECO:0000313" key="4">
    <source>
        <dbReference type="Proteomes" id="UP001222027"/>
    </source>
</evidence>